<dbReference type="OrthoDB" id="9182237at2"/>
<keyword evidence="1" id="KW-0812">Transmembrane</keyword>
<dbReference type="RefSeq" id="WP_066101511.1">
    <property type="nucleotide sequence ID" value="NZ_CP016027.1"/>
</dbReference>
<keyword evidence="3" id="KW-1185">Reference proteome</keyword>
<dbReference type="EMBL" id="CP016027">
    <property type="protein sequence ID" value="ANJ67839.1"/>
    <property type="molecule type" value="Genomic_DNA"/>
</dbReference>
<organism evidence="2 3">
    <name type="scientific">Halothiobacillus diazotrophicus</name>
    <dbReference type="NCBI Taxonomy" id="1860122"/>
    <lineage>
        <taxon>Bacteria</taxon>
        <taxon>Pseudomonadati</taxon>
        <taxon>Pseudomonadota</taxon>
        <taxon>Gammaproteobacteria</taxon>
        <taxon>Chromatiales</taxon>
        <taxon>Halothiobacillaceae</taxon>
        <taxon>Halothiobacillus</taxon>
    </lineage>
</organism>
<accession>A0A191ZIX6</accession>
<evidence type="ECO:0000313" key="2">
    <source>
        <dbReference type="EMBL" id="ANJ67839.1"/>
    </source>
</evidence>
<dbReference type="PANTHER" id="PTHR38602:SF1">
    <property type="entry name" value="INNER MEMBRANE PROTEIN"/>
    <property type="match status" value="1"/>
</dbReference>
<feature type="transmembrane region" description="Helical" evidence="1">
    <location>
        <begin position="41"/>
        <end position="60"/>
    </location>
</feature>
<protein>
    <recommendedName>
        <fullName evidence="4">DUF2065 domain-containing protein</fullName>
    </recommendedName>
</protein>
<evidence type="ECO:0000313" key="3">
    <source>
        <dbReference type="Proteomes" id="UP000078596"/>
    </source>
</evidence>
<dbReference type="PANTHER" id="PTHR38602">
    <property type="entry name" value="INNER MEMBRANE PROTEIN-RELATED"/>
    <property type="match status" value="1"/>
</dbReference>
<keyword evidence="1" id="KW-1133">Transmembrane helix</keyword>
<dbReference type="Proteomes" id="UP000078596">
    <property type="component" value="Chromosome"/>
</dbReference>
<evidence type="ECO:0000256" key="1">
    <source>
        <dbReference type="SAM" id="Phobius"/>
    </source>
</evidence>
<name>A0A191ZIX6_9GAMM</name>
<dbReference type="KEGG" id="haz:A9404_11025"/>
<dbReference type="InterPro" id="IPR019201">
    <property type="entry name" value="DUF2065"/>
</dbReference>
<keyword evidence="1" id="KW-0472">Membrane</keyword>
<evidence type="ECO:0008006" key="4">
    <source>
        <dbReference type="Google" id="ProtNLM"/>
    </source>
</evidence>
<dbReference type="STRING" id="1860122.A9404_11025"/>
<dbReference type="AlphaFoldDB" id="A0A191ZIX6"/>
<gene>
    <name evidence="2" type="ORF">A9404_11025</name>
</gene>
<reference evidence="2 3" key="1">
    <citation type="submission" date="2016-06" db="EMBL/GenBank/DDBJ databases">
        <title>Insight into the functional genes involving in sulfur oxidation in Pearl River water.</title>
        <authorList>
            <person name="Luo J."/>
            <person name="Tan X."/>
            <person name="Lin W."/>
        </authorList>
    </citation>
    <scope>NUCLEOTIDE SEQUENCE [LARGE SCALE GENOMIC DNA]</scope>
    <source>
        <strain evidence="2 3">LS2</strain>
    </source>
</reference>
<sequence length="62" mass="6790">MDHLWLQVIGLVLIVEALLPFISPRRYRAMALQMASTPDGVLRSIALVALLAGVVLLSLAHR</sequence>
<proteinExistence type="predicted"/>
<dbReference type="Pfam" id="PF09838">
    <property type="entry name" value="DUF2065"/>
    <property type="match status" value="1"/>
</dbReference>